<dbReference type="AlphaFoldDB" id="A0A192D001"/>
<dbReference type="Proteomes" id="UP000078263">
    <property type="component" value="Chromosome"/>
</dbReference>
<organism evidence="2 3">
    <name type="scientific">Erythrobacter neustonensis</name>
    <dbReference type="NCBI Taxonomy" id="1112"/>
    <lineage>
        <taxon>Bacteria</taxon>
        <taxon>Pseudomonadati</taxon>
        <taxon>Pseudomonadota</taxon>
        <taxon>Alphaproteobacteria</taxon>
        <taxon>Sphingomonadales</taxon>
        <taxon>Erythrobacteraceae</taxon>
        <taxon>Erythrobacter/Porphyrobacter group</taxon>
        <taxon>Erythrobacter</taxon>
    </lineage>
</organism>
<keyword evidence="1" id="KW-0812">Transmembrane</keyword>
<name>A0A192D001_9SPHN</name>
<dbReference type="STRING" id="1112.A9D12_01500"/>
<keyword evidence="1" id="KW-1133">Transmembrane helix</keyword>
<reference evidence="2 3" key="1">
    <citation type="submission" date="2016-05" db="EMBL/GenBank/DDBJ databases">
        <title>Compelete Genome Sequence of Bacteriochlorophyll-Synthesizing Bacterium Porphyrobacter neustonensis DSM 9434.</title>
        <authorList>
            <person name="Shi X.-L."/>
            <person name="Wu Y.-H."/>
            <person name="Cheng H."/>
            <person name="Xu L."/>
            <person name="Zhang X.-Q."/>
            <person name="Wang C.-S."/>
            <person name="Xu X.-W."/>
        </authorList>
    </citation>
    <scope>NUCLEOTIDE SEQUENCE [LARGE SCALE GENOMIC DNA]</scope>
    <source>
        <strain evidence="2 3">DSM 9434</strain>
    </source>
</reference>
<dbReference type="KEGG" id="pns:A9D12_01500"/>
<gene>
    <name evidence="2" type="ORF">A9D12_01500</name>
</gene>
<proteinExistence type="predicted"/>
<dbReference type="EMBL" id="CP016033">
    <property type="protein sequence ID" value="ANK11833.1"/>
    <property type="molecule type" value="Genomic_DNA"/>
</dbReference>
<dbReference type="OrthoDB" id="1523552at2"/>
<dbReference type="RefSeq" id="WP_068349073.1">
    <property type="nucleotide sequence ID" value="NZ_CP016033.1"/>
</dbReference>
<dbReference type="InterPro" id="IPR010865">
    <property type="entry name" value="DUF1499"/>
</dbReference>
<sequence length="279" mass="29556">MKTLPWHAKLVLALLAFLPIYFGIAALGTRIGLLSWQTGLLTMTLAGGTILIAVVALAALIALIFALRTQPRRNGLVVLAVVGLIVPGMIGAVFASARSKAADNPIHDISTDTANPPAFSAETMAAREESGANALSDYQAPLGQVPLYNEGATPLDRELAVKSHAQIITDRDDRPAPLPLGRASRADGVAAVAAAMEEMGLDDIRENAATGMVEGTAHTRWFGFRDDVVARVSDAQIDFRSVSRVGRSDLGANTARINDLRARTERLLGSASRETMPQP</sequence>
<evidence type="ECO:0000256" key="1">
    <source>
        <dbReference type="SAM" id="Phobius"/>
    </source>
</evidence>
<evidence type="ECO:0000313" key="3">
    <source>
        <dbReference type="Proteomes" id="UP000078263"/>
    </source>
</evidence>
<protein>
    <recommendedName>
        <fullName evidence="4">DUF1499 domain-containing protein</fullName>
    </recommendedName>
</protein>
<evidence type="ECO:0008006" key="4">
    <source>
        <dbReference type="Google" id="ProtNLM"/>
    </source>
</evidence>
<feature type="transmembrane region" description="Helical" evidence="1">
    <location>
        <begin position="45"/>
        <end position="67"/>
    </location>
</feature>
<evidence type="ECO:0000313" key="2">
    <source>
        <dbReference type="EMBL" id="ANK11833.1"/>
    </source>
</evidence>
<accession>A0A192D001</accession>
<keyword evidence="3" id="KW-1185">Reference proteome</keyword>
<dbReference type="Pfam" id="PF07386">
    <property type="entry name" value="DUF1499"/>
    <property type="match status" value="1"/>
</dbReference>
<keyword evidence="1" id="KW-0472">Membrane</keyword>
<feature type="transmembrane region" description="Helical" evidence="1">
    <location>
        <begin position="12"/>
        <end position="33"/>
    </location>
</feature>
<feature type="transmembrane region" description="Helical" evidence="1">
    <location>
        <begin position="76"/>
        <end position="97"/>
    </location>
</feature>